<dbReference type="AlphaFoldDB" id="I7GID4"/>
<name>I7GID4_MACFA</name>
<organism evidence="1">
    <name type="scientific">Macaca fascicularis</name>
    <name type="common">Crab-eating macaque</name>
    <name type="synonym">Cynomolgus monkey</name>
    <dbReference type="NCBI Taxonomy" id="9541"/>
    <lineage>
        <taxon>Eukaryota</taxon>
        <taxon>Metazoa</taxon>
        <taxon>Chordata</taxon>
        <taxon>Craniata</taxon>
        <taxon>Vertebrata</taxon>
        <taxon>Euteleostomi</taxon>
        <taxon>Mammalia</taxon>
        <taxon>Eutheria</taxon>
        <taxon>Euarchontoglires</taxon>
        <taxon>Primates</taxon>
        <taxon>Haplorrhini</taxon>
        <taxon>Catarrhini</taxon>
        <taxon>Cercopithecidae</taxon>
        <taxon>Cercopithecinae</taxon>
        <taxon>Macaca</taxon>
    </lineage>
</organism>
<protein>
    <submittedName>
        <fullName evidence="1">Macaca fascicularis brain cDNA, clone: QflA-19089</fullName>
    </submittedName>
</protein>
<reference evidence="1" key="1">
    <citation type="journal article" date="2007" name="PLoS Biol.">
        <title>Rate of evolution in brain-expressed genes in humans and other primates.</title>
        <authorList>
            <person name="Wang H.-Y."/>
            <person name="Chien H.-C."/>
            <person name="Osada N."/>
            <person name="Hashimoto K."/>
            <person name="Sugano S."/>
            <person name="Gojobori T."/>
            <person name="Chou C.-K."/>
            <person name="Tsai S.-F."/>
            <person name="Wu C.-I."/>
            <person name="Shen C.-K.J."/>
        </authorList>
    </citation>
    <scope>NUCLEOTIDE SEQUENCE</scope>
</reference>
<evidence type="ECO:0000313" key="1">
    <source>
        <dbReference type="EMBL" id="BAE89713.1"/>
    </source>
</evidence>
<dbReference type="EMBL" id="AB172651">
    <property type="protein sequence ID" value="BAE89713.1"/>
    <property type="molecule type" value="mRNA"/>
</dbReference>
<accession>I7GID4</accession>
<sequence>MLEMRQPVEIEKDKEGILRESFIFDCIKFRNI</sequence>
<proteinExistence type="evidence at transcript level"/>